<feature type="compositionally biased region" description="Low complexity" evidence="1">
    <location>
        <begin position="69"/>
        <end position="102"/>
    </location>
</feature>
<feature type="region of interest" description="Disordered" evidence="1">
    <location>
        <begin position="44"/>
        <end position="297"/>
    </location>
</feature>
<feature type="compositionally biased region" description="Pro residues" evidence="1">
    <location>
        <begin position="264"/>
        <end position="275"/>
    </location>
</feature>
<keyword evidence="3" id="KW-1185">Reference proteome</keyword>
<name>A0A2J6PT23_9HELO</name>
<organism evidence="2 3">
    <name type="scientific">Hyaloscypha hepaticicola</name>
    <dbReference type="NCBI Taxonomy" id="2082293"/>
    <lineage>
        <taxon>Eukaryota</taxon>
        <taxon>Fungi</taxon>
        <taxon>Dikarya</taxon>
        <taxon>Ascomycota</taxon>
        <taxon>Pezizomycotina</taxon>
        <taxon>Leotiomycetes</taxon>
        <taxon>Helotiales</taxon>
        <taxon>Hyaloscyphaceae</taxon>
        <taxon>Hyaloscypha</taxon>
    </lineage>
</organism>
<proteinExistence type="predicted"/>
<dbReference type="EMBL" id="KZ613501">
    <property type="protein sequence ID" value="PMD17172.1"/>
    <property type="molecule type" value="Genomic_DNA"/>
</dbReference>
<feature type="compositionally biased region" description="Pro residues" evidence="1">
    <location>
        <begin position="284"/>
        <end position="297"/>
    </location>
</feature>
<protein>
    <submittedName>
        <fullName evidence="2">Uncharacterized protein</fullName>
    </submittedName>
</protein>
<dbReference type="OrthoDB" id="3784821at2759"/>
<accession>A0A2J6PT23</accession>
<dbReference type="AlphaFoldDB" id="A0A2J6PT23"/>
<dbReference type="STRING" id="1745343.A0A2J6PT23"/>
<evidence type="ECO:0000256" key="1">
    <source>
        <dbReference type="SAM" id="MobiDB-lite"/>
    </source>
</evidence>
<feature type="compositionally biased region" description="Basic residues" evidence="1">
    <location>
        <begin position="55"/>
        <end position="68"/>
    </location>
</feature>
<feature type="compositionally biased region" description="Low complexity" evidence="1">
    <location>
        <begin position="137"/>
        <end position="149"/>
    </location>
</feature>
<evidence type="ECO:0000313" key="2">
    <source>
        <dbReference type="EMBL" id="PMD17172.1"/>
    </source>
</evidence>
<reference evidence="2 3" key="1">
    <citation type="submission" date="2016-05" db="EMBL/GenBank/DDBJ databases">
        <title>A degradative enzymes factory behind the ericoid mycorrhizal symbiosis.</title>
        <authorList>
            <consortium name="DOE Joint Genome Institute"/>
            <person name="Martino E."/>
            <person name="Morin E."/>
            <person name="Grelet G."/>
            <person name="Kuo A."/>
            <person name="Kohler A."/>
            <person name="Daghino S."/>
            <person name="Barry K."/>
            <person name="Choi C."/>
            <person name="Cichocki N."/>
            <person name="Clum A."/>
            <person name="Copeland A."/>
            <person name="Hainaut M."/>
            <person name="Haridas S."/>
            <person name="Labutti K."/>
            <person name="Lindquist E."/>
            <person name="Lipzen A."/>
            <person name="Khouja H.-R."/>
            <person name="Murat C."/>
            <person name="Ohm R."/>
            <person name="Olson A."/>
            <person name="Spatafora J."/>
            <person name="Veneault-Fourrey C."/>
            <person name="Henrissat B."/>
            <person name="Grigoriev I."/>
            <person name="Martin F."/>
            <person name="Perotto S."/>
        </authorList>
    </citation>
    <scope>NUCLEOTIDE SEQUENCE [LARGE SCALE GENOMIC DNA]</scope>
    <source>
        <strain evidence="2 3">UAMH 7357</strain>
    </source>
</reference>
<sequence length="395" mass="42077">MQTFPHNCKIVCRELFSINTPFYFSKLLRFSEDHHNSLRALGESIQEKGEESHKTSAKTRQNRRRAIRSSRITPRRSSQFSFWESSPNDNSPKSNSKPSMSSEVVKKRGRPKKVISDPVEVEMPEATKKTTTRAKSTKAAPKTPVAKVSTSAKPSPALKPVAKSIASTPTVSKVANKPSGSSPAGPPKTPRATAKPIVKTPVSPESSKILSQLREQHPKTAPSAADPTKATKPIPNPPTSTPSPAYTAHPKAAPAPNTASSSPAKPPPKPVPTPFKPANITAKPIPPPPSTKPAPKPHVPIAALNSEIVSNITTRAGARPNPTSGNPLPKNYKSVANKVTMAIVAMPIAIVTSWVLYERLVLGEERKNLVKPGMAMVEPPAAAEGKGEGTPSTST</sequence>
<feature type="compositionally biased region" description="Basic and acidic residues" evidence="1">
    <location>
        <begin position="45"/>
        <end position="54"/>
    </location>
</feature>
<dbReference type="Proteomes" id="UP000235672">
    <property type="component" value="Unassembled WGS sequence"/>
</dbReference>
<feature type="compositionally biased region" description="Low complexity" evidence="1">
    <location>
        <begin position="242"/>
        <end position="263"/>
    </location>
</feature>
<gene>
    <name evidence="2" type="ORF">NA56DRAFT_281167</name>
</gene>
<evidence type="ECO:0000313" key="3">
    <source>
        <dbReference type="Proteomes" id="UP000235672"/>
    </source>
</evidence>
<dbReference type="PRINTS" id="PR01217">
    <property type="entry name" value="PRICHEXTENSN"/>
</dbReference>